<feature type="region of interest" description="Disordered" evidence="1">
    <location>
        <begin position="140"/>
        <end position="212"/>
    </location>
</feature>
<gene>
    <name evidence="2" type="ORF">GCM10017667_41170</name>
</gene>
<evidence type="ECO:0000313" key="2">
    <source>
        <dbReference type="EMBL" id="GHG05925.1"/>
    </source>
</evidence>
<dbReference type="Proteomes" id="UP000632849">
    <property type="component" value="Unassembled WGS sequence"/>
</dbReference>
<accession>A0A919BRZ5</accession>
<reference evidence="2" key="2">
    <citation type="submission" date="2020-09" db="EMBL/GenBank/DDBJ databases">
        <authorList>
            <person name="Sun Q."/>
            <person name="Ohkuma M."/>
        </authorList>
    </citation>
    <scope>NUCLEOTIDE SEQUENCE</scope>
    <source>
        <strain evidence="2">JCM 4122</strain>
    </source>
</reference>
<feature type="compositionally biased region" description="Basic residues" evidence="1">
    <location>
        <begin position="198"/>
        <end position="212"/>
    </location>
</feature>
<dbReference type="EMBL" id="BNBE01000002">
    <property type="protein sequence ID" value="GHG05925.1"/>
    <property type="molecule type" value="Genomic_DNA"/>
</dbReference>
<organism evidence="2 3">
    <name type="scientific">Streptomyces filamentosus</name>
    <name type="common">Streptomyces roseosporus</name>
    <dbReference type="NCBI Taxonomy" id="67294"/>
    <lineage>
        <taxon>Bacteria</taxon>
        <taxon>Bacillati</taxon>
        <taxon>Actinomycetota</taxon>
        <taxon>Actinomycetes</taxon>
        <taxon>Kitasatosporales</taxon>
        <taxon>Streptomycetaceae</taxon>
        <taxon>Streptomyces</taxon>
    </lineage>
</organism>
<evidence type="ECO:0000256" key="1">
    <source>
        <dbReference type="SAM" id="MobiDB-lite"/>
    </source>
</evidence>
<protein>
    <submittedName>
        <fullName evidence="2">Uncharacterized protein</fullName>
    </submittedName>
</protein>
<feature type="compositionally biased region" description="Basic and acidic residues" evidence="1">
    <location>
        <begin position="173"/>
        <end position="184"/>
    </location>
</feature>
<name>A0A919BRZ5_STRFL</name>
<comment type="caution">
    <text evidence="2">The sequence shown here is derived from an EMBL/GenBank/DDBJ whole genome shotgun (WGS) entry which is preliminary data.</text>
</comment>
<dbReference type="AlphaFoldDB" id="A0A919BRZ5"/>
<evidence type="ECO:0000313" key="3">
    <source>
        <dbReference type="Proteomes" id="UP000632849"/>
    </source>
</evidence>
<sequence length="212" mass="22537">MRWLGRSTGGRIGLACTVLVHGAVEGAPAGGRSSEPTALHRCLSPPRMVVTGAEVTDDAGTGNSLAALSWVLDVARDREPGQAVALRMTASSWTGQDPEDWLVQHLTAAFGVGSAAARRRGGAAARRLMGTRLVVPVVDGLDELDPPGSPLQAAGWPSRRPRDGGRSQAVDVGRGRSDPSDAERKRLRHLLPAGDGRRVRRRDHRRAINTPF</sequence>
<proteinExistence type="predicted"/>
<reference evidence="2" key="1">
    <citation type="journal article" date="2014" name="Int. J. Syst. Evol. Microbiol.">
        <title>Complete genome sequence of Corynebacterium casei LMG S-19264T (=DSM 44701T), isolated from a smear-ripened cheese.</title>
        <authorList>
            <consortium name="US DOE Joint Genome Institute (JGI-PGF)"/>
            <person name="Walter F."/>
            <person name="Albersmeier A."/>
            <person name="Kalinowski J."/>
            <person name="Ruckert C."/>
        </authorList>
    </citation>
    <scope>NUCLEOTIDE SEQUENCE</scope>
    <source>
        <strain evidence="2">JCM 4122</strain>
    </source>
</reference>
<dbReference type="RefSeq" id="WP_190042520.1">
    <property type="nucleotide sequence ID" value="NZ_BNBE01000002.1"/>
</dbReference>
<keyword evidence="3" id="KW-1185">Reference proteome</keyword>